<name>A0ABW5WZ20_9STAP</name>
<dbReference type="SUPFAM" id="SSF53807">
    <property type="entry name" value="Helical backbone' metal receptor"/>
    <property type="match status" value="1"/>
</dbReference>
<dbReference type="InterPro" id="IPR006128">
    <property type="entry name" value="Lipoprotein_PsaA-like"/>
</dbReference>
<evidence type="ECO:0000256" key="1">
    <source>
        <dbReference type="ARBA" id="ARBA00004196"/>
    </source>
</evidence>
<keyword evidence="2 5" id="KW-0813">Transport</keyword>
<accession>A0ABW5WZ20</accession>
<dbReference type="PRINTS" id="PR00691">
    <property type="entry name" value="ADHESINB"/>
</dbReference>
<reference evidence="8" key="1">
    <citation type="journal article" date="2019" name="Int. J. Syst. Evol. Microbiol.">
        <title>The Global Catalogue of Microorganisms (GCM) 10K type strain sequencing project: providing services to taxonomists for standard genome sequencing and annotation.</title>
        <authorList>
            <consortium name="The Broad Institute Genomics Platform"/>
            <consortium name="The Broad Institute Genome Sequencing Center for Infectious Disease"/>
            <person name="Wu L."/>
            <person name="Ma J."/>
        </authorList>
    </citation>
    <scope>NUCLEOTIDE SEQUENCE [LARGE SCALE GENOMIC DNA]</scope>
    <source>
        <strain evidence="8">KCTC 33575</strain>
    </source>
</reference>
<feature type="signal peptide" evidence="6">
    <location>
        <begin position="1"/>
        <end position="24"/>
    </location>
</feature>
<evidence type="ECO:0000256" key="4">
    <source>
        <dbReference type="ARBA" id="ARBA00022729"/>
    </source>
</evidence>
<organism evidence="7 8">
    <name type="scientific">Corticicoccus populi</name>
    <dbReference type="NCBI Taxonomy" id="1812821"/>
    <lineage>
        <taxon>Bacteria</taxon>
        <taxon>Bacillati</taxon>
        <taxon>Bacillota</taxon>
        <taxon>Bacilli</taxon>
        <taxon>Bacillales</taxon>
        <taxon>Staphylococcaceae</taxon>
        <taxon>Corticicoccus</taxon>
    </lineage>
</organism>
<comment type="subcellular location">
    <subcellularLocation>
        <location evidence="1">Cell envelope</location>
    </subcellularLocation>
</comment>
<dbReference type="InterPro" id="IPR050492">
    <property type="entry name" value="Bact_metal-bind_prot9"/>
</dbReference>
<feature type="chain" id="PRO_5046480400" evidence="6">
    <location>
        <begin position="25"/>
        <end position="309"/>
    </location>
</feature>
<gene>
    <name evidence="7" type="ORF">ACFSX4_09690</name>
</gene>
<dbReference type="PROSITE" id="PS51257">
    <property type="entry name" value="PROKAR_LIPOPROTEIN"/>
    <property type="match status" value="1"/>
</dbReference>
<keyword evidence="3" id="KW-0479">Metal-binding</keyword>
<sequence length="309" mass="34505">MRKLTLFFTMSILLILAACGSDEAAGNNGEEKEKIAVTTTFLYDMVNVLEDGVDGFDTELIIPAGEDPHVYEPTASDLQTLSEADVILYQGLHFEGRMGDVLENGVAAAEDFSDSDLEEMEEDGEVEVDPHFWFNIDLYKQAMENVSDTLIEHNPDGEEQYTENLNAYFEELDELDQYVTERVNEIPEESRIVITPHDAFGYLAESYDLEVHAPQGFSTDSEVSNNQIQATADMIVENNISAIFVETTTNPDRMTRLQEVVESDGGEVEVVGLDDEALFSDSLAPVGEEGDTYIDMFRHNIDTISDHLQ</sequence>
<evidence type="ECO:0000313" key="8">
    <source>
        <dbReference type="Proteomes" id="UP001597519"/>
    </source>
</evidence>
<dbReference type="PRINTS" id="PR00690">
    <property type="entry name" value="ADHESNFAMILY"/>
</dbReference>
<dbReference type="EMBL" id="JBHUOQ010000004">
    <property type="protein sequence ID" value="MFD2830729.1"/>
    <property type="molecule type" value="Genomic_DNA"/>
</dbReference>
<evidence type="ECO:0000256" key="5">
    <source>
        <dbReference type="RuleBase" id="RU003512"/>
    </source>
</evidence>
<evidence type="ECO:0000256" key="3">
    <source>
        <dbReference type="ARBA" id="ARBA00022723"/>
    </source>
</evidence>
<evidence type="ECO:0000256" key="6">
    <source>
        <dbReference type="SAM" id="SignalP"/>
    </source>
</evidence>
<keyword evidence="4 6" id="KW-0732">Signal</keyword>
<evidence type="ECO:0000313" key="7">
    <source>
        <dbReference type="EMBL" id="MFD2830729.1"/>
    </source>
</evidence>
<evidence type="ECO:0000256" key="2">
    <source>
        <dbReference type="ARBA" id="ARBA00022448"/>
    </source>
</evidence>
<dbReference type="Proteomes" id="UP001597519">
    <property type="component" value="Unassembled WGS sequence"/>
</dbReference>
<comment type="similarity">
    <text evidence="5">Belongs to the bacterial solute-binding protein 9 family.</text>
</comment>
<proteinExistence type="inferred from homology"/>
<dbReference type="RefSeq" id="WP_377774049.1">
    <property type="nucleotide sequence ID" value="NZ_JBHUOQ010000004.1"/>
</dbReference>
<dbReference type="InterPro" id="IPR006129">
    <property type="entry name" value="AdhesinB"/>
</dbReference>
<dbReference type="InterPro" id="IPR006127">
    <property type="entry name" value="ZnuA-like"/>
</dbReference>
<dbReference type="PANTHER" id="PTHR42953">
    <property type="entry name" value="HIGH-AFFINITY ZINC UPTAKE SYSTEM PROTEIN ZNUA-RELATED"/>
    <property type="match status" value="1"/>
</dbReference>
<protein>
    <submittedName>
        <fullName evidence="7">Metal ABC transporter substrate-binding protein</fullName>
    </submittedName>
</protein>
<dbReference type="Pfam" id="PF01297">
    <property type="entry name" value="ZnuA"/>
    <property type="match status" value="1"/>
</dbReference>
<dbReference type="Gene3D" id="3.40.50.1980">
    <property type="entry name" value="Nitrogenase molybdenum iron protein domain"/>
    <property type="match status" value="2"/>
</dbReference>
<comment type="caution">
    <text evidence="7">The sequence shown here is derived from an EMBL/GenBank/DDBJ whole genome shotgun (WGS) entry which is preliminary data.</text>
</comment>
<keyword evidence="8" id="KW-1185">Reference proteome</keyword>
<dbReference type="PANTHER" id="PTHR42953:SF1">
    <property type="entry name" value="METAL-BINDING PROTEIN HI_0362-RELATED"/>
    <property type="match status" value="1"/>
</dbReference>